<keyword evidence="2" id="KW-1185">Reference proteome</keyword>
<sequence>MLAQARTDWAGWSGHDPRLVVVDDLLDLPDWIRTADRLDVDDVLHVLARLGSPTGGDDIAAAGALVWVLLPGATVVAHRLRDMTPRIDECVAAQLWIEVRSFAWERRRKVAANIVMNLRRGVLRDLGAHEHLRAVDPTWAHAVPLAPEADLWRVLDAKAAEPLAVEAEEELAELLSWAMAHRVIGEHDRQLLVGLAEAACQVAVPRSRQGRSGLCSRAGSSVVAAQHGISAVTVRRRARQSMRALAEAYARQMSA</sequence>
<gene>
    <name evidence="1" type="ORF">EUA98_10895</name>
</gene>
<comment type="caution">
    <text evidence="1">The sequence shown here is derived from an EMBL/GenBank/DDBJ whole genome shotgun (WGS) entry which is preliminary data.</text>
</comment>
<name>A0A4Q5N326_9MICO</name>
<accession>A0A4Q5N326</accession>
<reference evidence="1 2" key="1">
    <citation type="submission" date="2019-01" db="EMBL/GenBank/DDBJ databases">
        <title>Novel species of Cellulomonas.</title>
        <authorList>
            <person name="Liu Q."/>
            <person name="Xin Y.-H."/>
        </authorList>
    </citation>
    <scope>NUCLEOTIDE SEQUENCE [LARGE SCALE GENOMIC DNA]</scope>
    <source>
        <strain evidence="1 2">HLT2-17</strain>
    </source>
</reference>
<dbReference type="EMBL" id="SDWW01000023">
    <property type="protein sequence ID" value="RYV51007.1"/>
    <property type="molecule type" value="Genomic_DNA"/>
</dbReference>
<dbReference type="AlphaFoldDB" id="A0A4Q5N326"/>
<proteinExistence type="predicted"/>
<dbReference type="OrthoDB" id="3722818at2"/>
<protein>
    <submittedName>
        <fullName evidence="1">Uncharacterized protein</fullName>
    </submittedName>
</protein>
<evidence type="ECO:0000313" key="1">
    <source>
        <dbReference type="EMBL" id="RYV51007.1"/>
    </source>
</evidence>
<organism evidence="1 2">
    <name type="scientific">Pengzhenrongella frigida</name>
    <dbReference type="NCBI Taxonomy" id="1259133"/>
    <lineage>
        <taxon>Bacteria</taxon>
        <taxon>Bacillati</taxon>
        <taxon>Actinomycetota</taxon>
        <taxon>Actinomycetes</taxon>
        <taxon>Micrococcales</taxon>
        <taxon>Pengzhenrongella</taxon>
    </lineage>
</organism>
<evidence type="ECO:0000313" key="2">
    <source>
        <dbReference type="Proteomes" id="UP000293764"/>
    </source>
</evidence>
<dbReference type="Proteomes" id="UP000293764">
    <property type="component" value="Unassembled WGS sequence"/>
</dbReference>